<feature type="domain" description="M23ase beta-sheet core" evidence="2">
    <location>
        <begin position="197"/>
        <end position="288"/>
    </location>
</feature>
<keyword evidence="1" id="KW-0472">Membrane</keyword>
<dbReference type="SUPFAM" id="SSF51261">
    <property type="entry name" value="Duplicated hybrid motif"/>
    <property type="match status" value="1"/>
</dbReference>
<evidence type="ECO:0000313" key="4">
    <source>
        <dbReference type="Proteomes" id="UP000547614"/>
    </source>
</evidence>
<evidence type="ECO:0000256" key="1">
    <source>
        <dbReference type="SAM" id="Phobius"/>
    </source>
</evidence>
<name>A0A839VDC2_9GAMM</name>
<feature type="transmembrane region" description="Helical" evidence="1">
    <location>
        <begin position="37"/>
        <end position="58"/>
    </location>
</feature>
<keyword evidence="1" id="KW-1133">Transmembrane helix</keyword>
<keyword evidence="4" id="KW-1185">Reference proteome</keyword>
<evidence type="ECO:0000259" key="2">
    <source>
        <dbReference type="Pfam" id="PF01551"/>
    </source>
</evidence>
<accession>A0A839VDC2</accession>
<dbReference type="Pfam" id="PF01551">
    <property type="entry name" value="Peptidase_M23"/>
    <property type="match status" value="1"/>
</dbReference>
<proteinExistence type="predicted"/>
<dbReference type="EMBL" id="JACHXP010000022">
    <property type="protein sequence ID" value="MBB3192128.1"/>
    <property type="molecule type" value="Genomic_DNA"/>
</dbReference>
<dbReference type="CDD" id="cd12797">
    <property type="entry name" value="M23_peptidase"/>
    <property type="match status" value="1"/>
</dbReference>
<protein>
    <recommendedName>
        <fullName evidence="2">M23ase beta-sheet core domain-containing protein</fullName>
    </recommendedName>
</protein>
<dbReference type="AlphaFoldDB" id="A0A839VDC2"/>
<dbReference type="Proteomes" id="UP000547614">
    <property type="component" value="Unassembled WGS sequence"/>
</dbReference>
<comment type="caution">
    <text evidence="3">The sequence shown here is derived from an EMBL/GenBank/DDBJ whole genome shotgun (WGS) entry which is preliminary data.</text>
</comment>
<dbReference type="Gene3D" id="2.70.70.10">
    <property type="entry name" value="Glucose Permease (Domain IIA)"/>
    <property type="match status" value="1"/>
</dbReference>
<feature type="transmembrane region" description="Helical" evidence="1">
    <location>
        <begin position="91"/>
        <end position="109"/>
    </location>
</feature>
<dbReference type="InterPro" id="IPR011055">
    <property type="entry name" value="Dup_hybrid_motif"/>
</dbReference>
<reference evidence="3 4" key="1">
    <citation type="submission" date="2020-08" db="EMBL/GenBank/DDBJ databases">
        <title>Genomic Encyclopedia of Type Strains, Phase III (KMG-III): the genomes of soil and plant-associated and newly described type strains.</title>
        <authorList>
            <person name="Whitman W."/>
        </authorList>
    </citation>
    <scope>NUCLEOTIDE SEQUENCE [LARGE SCALE GENOMIC DNA]</scope>
    <source>
        <strain evidence="3 4">CECT 7282</strain>
    </source>
</reference>
<organism evidence="3 4">
    <name type="scientific">Halomonas cerina</name>
    <dbReference type="NCBI Taxonomy" id="447424"/>
    <lineage>
        <taxon>Bacteria</taxon>
        <taxon>Pseudomonadati</taxon>
        <taxon>Pseudomonadota</taxon>
        <taxon>Gammaproteobacteria</taxon>
        <taxon>Oceanospirillales</taxon>
        <taxon>Halomonadaceae</taxon>
        <taxon>Halomonas</taxon>
    </lineage>
</organism>
<gene>
    <name evidence="3" type="ORF">FHR94_003408</name>
</gene>
<sequence length="334" mass="35624">MIWLVLVSQIVLPLGLLLWLALAPAHSLMGYAMQVAGVGAFLLAFALVAQWAVVPWWLPRLYAGLFVLAILVHVLRGHLSGLAVLPSGVGGWASITASFVLLGLGAWYGPAAVAGRVLPPVPVVDIANPFGPGTYLVGSGGSREIVNAHLRTLDPEMDRYRPWRGQSYAVDFFGLTNWGTRAAGLRPADPAAYAIFGADLHAPCAGEVMATEDHMPDFQVPDQDTVNRLGNHVLLRCGDAVIVFAHMRQGSVAVSPSQNVTLGTRLGEVGNSGASTEPHLHIHAQRAAAEGDPPISGTPLALRIDGRFLVRNERLRGRDRFEGELSGDRPGQAR</sequence>
<keyword evidence="1" id="KW-0812">Transmembrane</keyword>
<dbReference type="InterPro" id="IPR016047">
    <property type="entry name" value="M23ase_b-sheet_dom"/>
</dbReference>
<dbReference type="RefSeq" id="WP_183327450.1">
    <property type="nucleotide sequence ID" value="NZ_JACHXP010000022.1"/>
</dbReference>
<evidence type="ECO:0000313" key="3">
    <source>
        <dbReference type="EMBL" id="MBB3192128.1"/>
    </source>
</evidence>